<organism evidence="2 3">
    <name type="scientific">Ciona savignyi</name>
    <name type="common">Pacific transparent sea squirt</name>
    <dbReference type="NCBI Taxonomy" id="51511"/>
    <lineage>
        <taxon>Eukaryota</taxon>
        <taxon>Metazoa</taxon>
        <taxon>Chordata</taxon>
        <taxon>Tunicata</taxon>
        <taxon>Ascidiacea</taxon>
        <taxon>Phlebobranchia</taxon>
        <taxon>Cionidae</taxon>
        <taxon>Ciona</taxon>
    </lineage>
</organism>
<proteinExistence type="predicted"/>
<dbReference type="Proteomes" id="UP000007875">
    <property type="component" value="Unassembled WGS sequence"/>
</dbReference>
<keyword evidence="1" id="KW-1133">Transmembrane helix</keyword>
<accession>H2ZQY2</accession>
<dbReference type="HOGENOM" id="CLU_2873424_0_0_1"/>
<feature type="transmembrane region" description="Helical" evidence="1">
    <location>
        <begin position="9"/>
        <end position="26"/>
    </location>
</feature>
<evidence type="ECO:0000313" key="3">
    <source>
        <dbReference type="Proteomes" id="UP000007875"/>
    </source>
</evidence>
<name>H2ZQY2_CIOSA</name>
<protein>
    <submittedName>
        <fullName evidence="2">Uncharacterized protein</fullName>
    </submittedName>
</protein>
<evidence type="ECO:0000313" key="2">
    <source>
        <dbReference type="Ensembl" id="ENSCSAVP00000019998.1"/>
    </source>
</evidence>
<evidence type="ECO:0000256" key="1">
    <source>
        <dbReference type="SAM" id="Phobius"/>
    </source>
</evidence>
<reference evidence="3" key="1">
    <citation type="submission" date="2003-08" db="EMBL/GenBank/DDBJ databases">
        <authorList>
            <person name="Birren B."/>
            <person name="Nusbaum C."/>
            <person name="Abebe A."/>
            <person name="Abouelleil A."/>
            <person name="Adekoya E."/>
            <person name="Ait-zahra M."/>
            <person name="Allen N."/>
            <person name="Allen T."/>
            <person name="An P."/>
            <person name="Anderson M."/>
            <person name="Anderson S."/>
            <person name="Arachchi H."/>
            <person name="Armbruster J."/>
            <person name="Bachantsang P."/>
            <person name="Baldwin J."/>
            <person name="Barry A."/>
            <person name="Bayul T."/>
            <person name="Blitshsteyn B."/>
            <person name="Bloom T."/>
            <person name="Blye J."/>
            <person name="Boguslavskiy L."/>
            <person name="Borowsky M."/>
            <person name="Boukhgalter B."/>
            <person name="Brunache A."/>
            <person name="Butler J."/>
            <person name="Calixte N."/>
            <person name="Calvo S."/>
            <person name="Camarata J."/>
            <person name="Campo K."/>
            <person name="Chang J."/>
            <person name="Cheshatsang Y."/>
            <person name="Citroen M."/>
            <person name="Collymore A."/>
            <person name="Considine T."/>
            <person name="Cook A."/>
            <person name="Cooke P."/>
            <person name="Corum B."/>
            <person name="Cuomo C."/>
            <person name="David R."/>
            <person name="Dawoe T."/>
            <person name="Degray S."/>
            <person name="Dodge S."/>
            <person name="Dooley K."/>
            <person name="Dorje P."/>
            <person name="Dorjee K."/>
            <person name="Dorris L."/>
            <person name="Duffey N."/>
            <person name="Dupes A."/>
            <person name="Elkins T."/>
            <person name="Engels R."/>
            <person name="Erickson J."/>
            <person name="Farina A."/>
            <person name="Faro S."/>
            <person name="Ferreira P."/>
            <person name="Fischer H."/>
            <person name="Fitzgerald M."/>
            <person name="Foley K."/>
            <person name="Gage D."/>
            <person name="Galagan J."/>
            <person name="Gearin G."/>
            <person name="Gnerre S."/>
            <person name="Gnirke A."/>
            <person name="Goyette A."/>
            <person name="Graham J."/>
            <person name="Grandbois E."/>
            <person name="Gyaltsen K."/>
            <person name="Hafez N."/>
            <person name="Hagopian D."/>
            <person name="Hagos B."/>
            <person name="Hall J."/>
            <person name="Hatcher B."/>
            <person name="Heller A."/>
            <person name="Higgins H."/>
            <person name="Honan T."/>
            <person name="Horn A."/>
            <person name="Houde N."/>
            <person name="Hughes L."/>
            <person name="Hulme W."/>
            <person name="Husby E."/>
            <person name="Iliev I."/>
            <person name="Jaffe D."/>
            <person name="Jones C."/>
            <person name="Kamal M."/>
            <person name="Kamat A."/>
            <person name="Kamvysselis M."/>
            <person name="Karlsson E."/>
            <person name="Kells C."/>
            <person name="Kieu A."/>
            <person name="Kisner P."/>
            <person name="Kodira C."/>
            <person name="Kulbokas E."/>
            <person name="Labutti K."/>
            <person name="Lama D."/>
            <person name="Landers T."/>
            <person name="Leger J."/>
            <person name="Levine S."/>
            <person name="Lewis D."/>
            <person name="Lewis T."/>
            <person name="Lindblad-toh K."/>
            <person name="Liu X."/>
            <person name="Lokyitsang T."/>
            <person name="Lokyitsang Y."/>
            <person name="Lucien O."/>
            <person name="Lui A."/>
            <person name="Ma L.J."/>
            <person name="Mabbitt R."/>
            <person name="Macdonald J."/>
            <person name="Maclean C."/>
            <person name="Major J."/>
            <person name="Manning J."/>
            <person name="Marabella R."/>
            <person name="Maru K."/>
            <person name="Matthews C."/>
            <person name="Mauceli E."/>
            <person name="Mccarthy M."/>
            <person name="Mcdonough S."/>
            <person name="Mcghee T."/>
            <person name="Meldrim J."/>
            <person name="Meneus L."/>
            <person name="Mesirov J."/>
            <person name="Mihalev A."/>
            <person name="Mihova T."/>
            <person name="Mikkelsen T."/>
            <person name="Mlenga V."/>
            <person name="Moru K."/>
            <person name="Mozes J."/>
            <person name="Mulrain L."/>
            <person name="Munson G."/>
            <person name="Naylor J."/>
            <person name="Newes C."/>
            <person name="Nguyen C."/>
            <person name="Nguyen N."/>
            <person name="Nguyen T."/>
            <person name="Nicol R."/>
            <person name="Nielsen C."/>
            <person name="Nizzari M."/>
            <person name="Norbu C."/>
            <person name="Norbu N."/>
            <person name="O'donnell P."/>
            <person name="Okoawo O."/>
            <person name="O'leary S."/>
            <person name="Omotosho B."/>
            <person name="O'neill K."/>
            <person name="Osman S."/>
            <person name="Parker S."/>
            <person name="Perrin D."/>
            <person name="Phunkhang P."/>
            <person name="Piqani B."/>
            <person name="Purcell S."/>
            <person name="Rachupka T."/>
            <person name="Ramasamy U."/>
            <person name="Rameau R."/>
            <person name="Ray V."/>
            <person name="Raymond C."/>
            <person name="Retta R."/>
            <person name="Richardson S."/>
            <person name="Rise C."/>
            <person name="Rodriguez J."/>
            <person name="Rogers J."/>
            <person name="Rogov P."/>
            <person name="Rutman M."/>
            <person name="Schupbach R."/>
            <person name="Seaman C."/>
            <person name="Settipalli S."/>
            <person name="Sharpe T."/>
            <person name="Sheridan J."/>
            <person name="Sherpa N."/>
            <person name="Shi J."/>
            <person name="Smirnov S."/>
            <person name="Smith C."/>
            <person name="Sougnez C."/>
            <person name="Spencer B."/>
            <person name="Stalker J."/>
            <person name="Stange-thomann N."/>
            <person name="Stavropoulos S."/>
            <person name="Stetson K."/>
            <person name="Stone C."/>
            <person name="Stone S."/>
            <person name="Stubbs M."/>
            <person name="Talamas J."/>
            <person name="Tchuinga P."/>
            <person name="Tenzing P."/>
            <person name="Tesfaye S."/>
            <person name="Theodore J."/>
            <person name="Thoulutsang Y."/>
            <person name="Topham K."/>
            <person name="Towey S."/>
            <person name="Tsamla T."/>
            <person name="Tsomo N."/>
            <person name="Vallee D."/>
            <person name="Vassiliev H."/>
            <person name="Venkataraman V."/>
            <person name="Vinson J."/>
            <person name="Vo A."/>
            <person name="Wade C."/>
            <person name="Wang S."/>
            <person name="Wangchuk T."/>
            <person name="Wangdi T."/>
            <person name="Whittaker C."/>
            <person name="Wilkinson J."/>
            <person name="Wu Y."/>
            <person name="Wyman D."/>
            <person name="Yadav S."/>
            <person name="Yang S."/>
            <person name="Yang X."/>
            <person name="Yeager S."/>
            <person name="Yee E."/>
            <person name="Young G."/>
            <person name="Zainoun J."/>
            <person name="Zembeck L."/>
            <person name="Zimmer A."/>
            <person name="Zody M."/>
            <person name="Lander E."/>
        </authorList>
    </citation>
    <scope>NUCLEOTIDE SEQUENCE [LARGE SCALE GENOMIC DNA]</scope>
</reference>
<dbReference type="AlphaFoldDB" id="H2ZQY2"/>
<dbReference type="InParanoid" id="H2ZQY2"/>
<keyword evidence="1" id="KW-0472">Membrane</keyword>
<reference evidence="2" key="3">
    <citation type="submission" date="2025-09" db="UniProtKB">
        <authorList>
            <consortium name="Ensembl"/>
        </authorList>
    </citation>
    <scope>IDENTIFICATION</scope>
</reference>
<reference evidence="2" key="2">
    <citation type="submission" date="2025-08" db="UniProtKB">
        <authorList>
            <consortium name="Ensembl"/>
        </authorList>
    </citation>
    <scope>IDENTIFICATION</scope>
</reference>
<sequence length="64" mass="7858">TKCRFIRNFAIVYICYVLLNVFRHFFDLLFCLCKCCTRNFLVEFHFWGFFFFHCGPQYPGHPFS</sequence>
<keyword evidence="3" id="KW-1185">Reference proteome</keyword>
<keyword evidence="1" id="KW-0812">Transmembrane</keyword>
<dbReference type="Ensembl" id="ENSCSAVT00000020212.1">
    <property type="protein sequence ID" value="ENSCSAVP00000019998.1"/>
    <property type="gene ID" value="ENSCSAVG00000011736.1"/>
</dbReference>